<name>A0A8X6Q5L7_NEPPI</name>
<protein>
    <submittedName>
        <fullName evidence="1">Uncharacterized protein</fullName>
    </submittedName>
</protein>
<dbReference type="AlphaFoldDB" id="A0A8X6Q5L7"/>
<dbReference type="Proteomes" id="UP000887013">
    <property type="component" value="Unassembled WGS sequence"/>
</dbReference>
<reference evidence="1" key="1">
    <citation type="submission" date="2020-08" db="EMBL/GenBank/DDBJ databases">
        <title>Multicomponent nature underlies the extraordinary mechanical properties of spider dragline silk.</title>
        <authorList>
            <person name="Kono N."/>
            <person name="Nakamura H."/>
            <person name="Mori M."/>
            <person name="Yoshida Y."/>
            <person name="Ohtoshi R."/>
            <person name="Malay A.D."/>
            <person name="Moran D.A.P."/>
            <person name="Tomita M."/>
            <person name="Numata K."/>
            <person name="Arakawa K."/>
        </authorList>
    </citation>
    <scope>NUCLEOTIDE SEQUENCE</scope>
</reference>
<accession>A0A8X6Q5L7</accession>
<evidence type="ECO:0000313" key="1">
    <source>
        <dbReference type="EMBL" id="GFT96870.1"/>
    </source>
</evidence>
<organism evidence="1 2">
    <name type="scientific">Nephila pilipes</name>
    <name type="common">Giant wood spider</name>
    <name type="synonym">Nephila maculata</name>
    <dbReference type="NCBI Taxonomy" id="299642"/>
    <lineage>
        <taxon>Eukaryota</taxon>
        <taxon>Metazoa</taxon>
        <taxon>Ecdysozoa</taxon>
        <taxon>Arthropoda</taxon>
        <taxon>Chelicerata</taxon>
        <taxon>Arachnida</taxon>
        <taxon>Araneae</taxon>
        <taxon>Araneomorphae</taxon>
        <taxon>Entelegynae</taxon>
        <taxon>Araneoidea</taxon>
        <taxon>Nephilidae</taxon>
        <taxon>Nephila</taxon>
    </lineage>
</organism>
<dbReference type="EMBL" id="BMAW01075419">
    <property type="protein sequence ID" value="GFT96870.1"/>
    <property type="molecule type" value="Genomic_DNA"/>
</dbReference>
<gene>
    <name evidence="1" type="ORF">NPIL_169071</name>
</gene>
<sequence length="97" mass="10568">MCRGSANDVISGTRGALAVTDRFLRSMHPLYSPASHHHNKVHPPGHGFTHSICSSAGAALSKRKGGEQQSVDCREITSLQLLDPEFIFNSNDSVNYF</sequence>
<evidence type="ECO:0000313" key="2">
    <source>
        <dbReference type="Proteomes" id="UP000887013"/>
    </source>
</evidence>
<comment type="caution">
    <text evidence="1">The sequence shown here is derived from an EMBL/GenBank/DDBJ whole genome shotgun (WGS) entry which is preliminary data.</text>
</comment>
<proteinExistence type="predicted"/>
<keyword evidence="2" id="KW-1185">Reference proteome</keyword>